<dbReference type="RefSeq" id="WP_190437651.1">
    <property type="nucleotide sequence ID" value="NZ_JAMPKM010000011.1"/>
</dbReference>
<feature type="chain" id="PRO_5046788649" evidence="1">
    <location>
        <begin position="27"/>
        <end position="268"/>
    </location>
</feature>
<name>A0ABV0JB24_9CYAN</name>
<sequence>MRIRSMLRSLLLGLVFLFAWSSIAIAKPTSHPPEKDKVPLSKTELQTAEMVGFDDQGRQQKFQVRNSEVDPLDPEKKTYLYTVFYQDNQRNWQNLCEPDAKGVAKAVVLQGSWDSRGSYNPNKKLVTFSCTNGALAKCMRFGYKPWQNVKGRSLRDYHSACVRMVRADYCGDGVAHTKDGTPINLYDRLGIQKPDVMPEMRFEAAWGVNGAHCINQVRWPEALAYVKRVCPTRLATRGNHCTSAERAQRHFPDALLFNDSAIQKSQRL</sequence>
<evidence type="ECO:0000313" key="4">
    <source>
        <dbReference type="Proteomes" id="UP001464891"/>
    </source>
</evidence>
<evidence type="ECO:0000256" key="1">
    <source>
        <dbReference type="SAM" id="SignalP"/>
    </source>
</evidence>
<proteinExistence type="predicted"/>
<feature type="signal peptide" evidence="1">
    <location>
        <begin position="1"/>
        <end position="26"/>
    </location>
</feature>
<keyword evidence="4" id="KW-1185">Reference proteome</keyword>
<feature type="domain" description="ADYC" evidence="2">
    <location>
        <begin position="43"/>
        <end position="219"/>
    </location>
</feature>
<keyword evidence="1" id="KW-0732">Signal</keyword>
<gene>
    <name evidence="3" type="ORF">NC998_17880</name>
</gene>
<dbReference type="InterPro" id="IPR045426">
    <property type="entry name" value="ADYC"/>
</dbReference>
<dbReference type="Proteomes" id="UP001464891">
    <property type="component" value="Unassembled WGS sequence"/>
</dbReference>
<reference evidence="3 4" key="1">
    <citation type="submission" date="2022-04" db="EMBL/GenBank/DDBJ databases">
        <title>Positive selection, recombination, and allopatry shape intraspecific diversity of widespread and dominant cyanobacteria.</title>
        <authorList>
            <person name="Wei J."/>
            <person name="Shu W."/>
            <person name="Hu C."/>
        </authorList>
    </citation>
    <scope>NUCLEOTIDE SEQUENCE [LARGE SCALE GENOMIC DNA]</scope>
    <source>
        <strain evidence="3 4">GB2-A4</strain>
    </source>
</reference>
<evidence type="ECO:0000259" key="2">
    <source>
        <dbReference type="Pfam" id="PF20032"/>
    </source>
</evidence>
<dbReference type="EMBL" id="JAMPKM010000011">
    <property type="protein sequence ID" value="MEP0818970.1"/>
    <property type="molecule type" value="Genomic_DNA"/>
</dbReference>
<organism evidence="3 4">
    <name type="scientific">Trichocoleus desertorum GB2-A4</name>
    <dbReference type="NCBI Taxonomy" id="2933944"/>
    <lineage>
        <taxon>Bacteria</taxon>
        <taxon>Bacillati</taxon>
        <taxon>Cyanobacteriota</taxon>
        <taxon>Cyanophyceae</taxon>
        <taxon>Leptolyngbyales</taxon>
        <taxon>Trichocoleusaceae</taxon>
        <taxon>Trichocoleus</taxon>
    </lineage>
</organism>
<protein>
    <submittedName>
        <fullName evidence="3">ADYC domain-containing protein</fullName>
    </submittedName>
</protein>
<accession>A0ABV0JB24</accession>
<evidence type="ECO:0000313" key="3">
    <source>
        <dbReference type="EMBL" id="MEP0818970.1"/>
    </source>
</evidence>
<dbReference type="Pfam" id="PF20032">
    <property type="entry name" value="ADYC"/>
    <property type="match status" value="1"/>
</dbReference>
<comment type="caution">
    <text evidence="3">The sequence shown here is derived from an EMBL/GenBank/DDBJ whole genome shotgun (WGS) entry which is preliminary data.</text>
</comment>